<name>A0A4U7AUU1_9PEZI</name>
<dbReference type="EMBL" id="PTQR01000100">
    <property type="protein sequence ID" value="TKX20196.1"/>
    <property type="molecule type" value="Genomic_DNA"/>
</dbReference>
<proteinExistence type="predicted"/>
<sequence>MPSMGLDPATNSRRKFTEHMQEEPIPANATPALRKIWEDTSKLMEKLAYHEAMQPNIDRMFNEPARRRSKVYFMWDFVYRTRAYMSLLNPSNPSRSQGEYFSDIVGRSTMTAMLIDDEERQIDMMTNEPGDSELNFGPEIVELAKQVGRDAKDL</sequence>
<protein>
    <submittedName>
        <fullName evidence="2">Uncharacterized protein</fullName>
    </submittedName>
</protein>
<feature type="region of interest" description="Disordered" evidence="1">
    <location>
        <begin position="1"/>
        <end position="24"/>
    </location>
</feature>
<gene>
    <name evidence="2" type="ORF">C1H76_7697</name>
</gene>
<evidence type="ECO:0000313" key="2">
    <source>
        <dbReference type="EMBL" id="TKX20196.1"/>
    </source>
</evidence>
<reference evidence="2 3" key="1">
    <citation type="submission" date="2018-02" db="EMBL/GenBank/DDBJ databases">
        <title>Draft genome sequences of Elsinoe sp., causing black scab on jojoba.</title>
        <authorList>
            <person name="Stodart B."/>
            <person name="Jeffress S."/>
            <person name="Ash G."/>
            <person name="Arun Chinnappa K."/>
        </authorList>
    </citation>
    <scope>NUCLEOTIDE SEQUENCE [LARGE SCALE GENOMIC DNA]</scope>
    <source>
        <strain evidence="2 3">Hillstone_2</strain>
    </source>
</reference>
<evidence type="ECO:0000256" key="1">
    <source>
        <dbReference type="SAM" id="MobiDB-lite"/>
    </source>
</evidence>
<evidence type="ECO:0000313" key="3">
    <source>
        <dbReference type="Proteomes" id="UP000308133"/>
    </source>
</evidence>
<dbReference type="Proteomes" id="UP000308133">
    <property type="component" value="Unassembled WGS sequence"/>
</dbReference>
<dbReference type="AlphaFoldDB" id="A0A4U7AUU1"/>
<comment type="caution">
    <text evidence="2">The sequence shown here is derived from an EMBL/GenBank/DDBJ whole genome shotgun (WGS) entry which is preliminary data.</text>
</comment>
<accession>A0A4U7AUU1</accession>
<organism evidence="2 3">
    <name type="scientific">Elsinoe australis</name>
    <dbReference type="NCBI Taxonomy" id="40998"/>
    <lineage>
        <taxon>Eukaryota</taxon>
        <taxon>Fungi</taxon>
        <taxon>Dikarya</taxon>
        <taxon>Ascomycota</taxon>
        <taxon>Pezizomycotina</taxon>
        <taxon>Dothideomycetes</taxon>
        <taxon>Dothideomycetidae</taxon>
        <taxon>Myriangiales</taxon>
        <taxon>Elsinoaceae</taxon>
        <taxon>Elsinoe</taxon>
    </lineage>
</organism>